<dbReference type="CDD" id="cd00250">
    <property type="entry name" value="CAS_like"/>
    <property type="match status" value="1"/>
</dbReference>
<evidence type="ECO:0000313" key="8">
    <source>
        <dbReference type="EMBL" id="MZR11500.1"/>
    </source>
</evidence>
<keyword evidence="6" id="KW-0408">Iron</keyword>
<dbReference type="InterPro" id="IPR042098">
    <property type="entry name" value="TauD-like_sf"/>
</dbReference>
<keyword evidence="9" id="KW-1185">Reference proteome</keyword>
<protein>
    <submittedName>
        <fullName evidence="8">Gamma-butyrobetaine,2-oxoglutarate dioxygenase</fullName>
    </submittedName>
</protein>
<dbReference type="InterPro" id="IPR003819">
    <property type="entry name" value="TauD/TfdA-like"/>
</dbReference>
<dbReference type="Proteomes" id="UP000467322">
    <property type="component" value="Unassembled WGS sequence"/>
</dbReference>
<gene>
    <name evidence="8" type="ORF">GQE99_00445</name>
</gene>
<comment type="cofactor">
    <cofactor evidence="1">
        <name>Fe(2+)</name>
        <dbReference type="ChEBI" id="CHEBI:29033"/>
    </cofactor>
</comment>
<feature type="domain" description="TauD/TfdA-like" evidence="7">
    <location>
        <begin position="121"/>
        <end position="350"/>
    </location>
</feature>
<evidence type="ECO:0000256" key="4">
    <source>
        <dbReference type="ARBA" id="ARBA00022964"/>
    </source>
</evidence>
<evidence type="ECO:0000256" key="5">
    <source>
        <dbReference type="ARBA" id="ARBA00023002"/>
    </source>
</evidence>
<dbReference type="PANTHER" id="PTHR10696:SF25">
    <property type="entry name" value="OXIDOREDUCTASE AIM17-RELATED"/>
    <property type="match status" value="1"/>
</dbReference>
<accession>A0A845LUG2</accession>
<dbReference type="Gene3D" id="3.30.2020.30">
    <property type="match status" value="1"/>
</dbReference>
<evidence type="ECO:0000256" key="1">
    <source>
        <dbReference type="ARBA" id="ARBA00001954"/>
    </source>
</evidence>
<sequence length="381" mass="42093">MTQITLTDTGMTVPLAAGETYFNYCWLRDACPSCIDPQTRERIFDVASLPALPRAGSARIEGDELVVDWQTEPQVSRIPLALLETFAARGRAEDPADVPRTLWHGGHAPDFLRVSQEAVQNDPGARAQLTRALIADGIAIVTGMDPDEGSLPRLVEAIGPITPSAEGLFFDVRVEIAPTNLAFTAGPLEMHTDLPGEEAAPGVQFLHCLENTVEGGQSLFLDGAAVAEALREEDPEAFRLLADNKIPFFYRHDDWDYRAHQRVIETDPEGRVTGVTISQHLQDAMDLPQHLLDSYYPAFVKFLKMMQEDRFVVRFRSEAGNCVVFDNHRIVHGREGYVADSGKRHLRGCYTDRGALRSTYRVLAKQGHTGLARAAESLQSA</sequence>
<comment type="caution">
    <text evidence="8">The sequence shown here is derived from an EMBL/GenBank/DDBJ whole genome shotgun (WGS) entry which is preliminary data.</text>
</comment>
<dbReference type="Gene3D" id="3.60.130.10">
    <property type="entry name" value="Clavaminate synthase-like"/>
    <property type="match status" value="1"/>
</dbReference>
<dbReference type="GO" id="GO:0045329">
    <property type="term" value="P:carnitine biosynthetic process"/>
    <property type="evidence" value="ECO:0007669"/>
    <property type="project" value="TreeGrafter"/>
</dbReference>
<name>A0A845LUG2_9RHOB</name>
<dbReference type="GO" id="GO:0046872">
    <property type="term" value="F:metal ion binding"/>
    <property type="evidence" value="ECO:0007669"/>
    <property type="project" value="UniProtKB-KW"/>
</dbReference>
<keyword evidence="3" id="KW-0479">Metal-binding</keyword>
<proteinExistence type="inferred from homology"/>
<dbReference type="SUPFAM" id="SSF51197">
    <property type="entry name" value="Clavaminate synthase-like"/>
    <property type="match status" value="1"/>
</dbReference>
<dbReference type="Pfam" id="PF02668">
    <property type="entry name" value="TauD"/>
    <property type="match status" value="1"/>
</dbReference>
<reference evidence="8 9" key="1">
    <citation type="submission" date="2019-12" db="EMBL/GenBank/DDBJ databases">
        <title>Maritimibacter sp. nov. sp. isolated from sea sand.</title>
        <authorList>
            <person name="Kim J."/>
            <person name="Jeong S.E."/>
            <person name="Jung H.S."/>
            <person name="Jeon C.O."/>
        </authorList>
    </citation>
    <scope>NUCLEOTIDE SEQUENCE [LARGE SCALE GENOMIC DNA]</scope>
    <source>
        <strain evidence="8 9">DP07</strain>
    </source>
</reference>
<dbReference type="RefSeq" id="WP_161349619.1">
    <property type="nucleotide sequence ID" value="NZ_WTUX01000002.1"/>
</dbReference>
<evidence type="ECO:0000256" key="6">
    <source>
        <dbReference type="ARBA" id="ARBA00023004"/>
    </source>
</evidence>
<comment type="similarity">
    <text evidence="2">Belongs to the gamma-BBH/TMLD family.</text>
</comment>
<organism evidence="8 9">
    <name type="scientific">Maritimibacter harenae</name>
    <dbReference type="NCBI Taxonomy" id="2606218"/>
    <lineage>
        <taxon>Bacteria</taxon>
        <taxon>Pseudomonadati</taxon>
        <taxon>Pseudomonadota</taxon>
        <taxon>Alphaproteobacteria</taxon>
        <taxon>Rhodobacterales</taxon>
        <taxon>Roseobacteraceae</taxon>
        <taxon>Maritimibacter</taxon>
    </lineage>
</organism>
<dbReference type="EMBL" id="WTUX01000002">
    <property type="protein sequence ID" value="MZR11500.1"/>
    <property type="molecule type" value="Genomic_DNA"/>
</dbReference>
<evidence type="ECO:0000256" key="3">
    <source>
        <dbReference type="ARBA" id="ARBA00022723"/>
    </source>
</evidence>
<evidence type="ECO:0000259" key="7">
    <source>
        <dbReference type="Pfam" id="PF02668"/>
    </source>
</evidence>
<dbReference type="PANTHER" id="PTHR10696">
    <property type="entry name" value="GAMMA-BUTYROBETAINE HYDROXYLASE-RELATED"/>
    <property type="match status" value="1"/>
</dbReference>
<dbReference type="InterPro" id="IPR050411">
    <property type="entry name" value="AlphaKG_dependent_hydroxylases"/>
</dbReference>
<dbReference type="AlphaFoldDB" id="A0A845LUG2"/>
<keyword evidence="5" id="KW-0560">Oxidoreductase</keyword>
<evidence type="ECO:0000313" key="9">
    <source>
        <dbReference type="Proteomes" id="UP000467322"/>
    </source>
</evidence>
<keyword evidence="4 8" id="KW-0223">Dioxygenase</keyword>
<dbReference type="InterPro" id="IPR038492">
    <property type="entry name" value="GBBH-like_N_sf"/>
</dbReference>
<dbReference type="GO" id="GO:0016706">
    <property type="term" value="F:2-oxoglutarate-dependent dioxygenase activity"/>
    <property type="evidence" value="ECO:0007669"/>
    <property type="project" value="UniProtKB-ARBA"/>
</dbReference>
<evidence type="ECO:0000256" key="2">
    <source>
        <dbReference type="ARBA" id="ARBA00008654"/>
    </source>
</evidence>